<proteinExistence type="predicted"/>
<dbReference type="EMBL" id="MU394322">
    <property type="protein sequence ID" value="KAI6085694.1"/>
    <property type="molecule type" value="Genomic_DNA"/>
</dbReference>
<organism evidence="1 2">
    <name type="scientific">Hypoxylon rubiginosum</name>
    <dbReference type="NCBI Taxonomy" id="110542"/>
    <lineage>
        <taxon>Eukaryota</taxon>
        <taxon>Fungi</taxon>
        <taxon>Dikarya</taxon>
        <taxon>Ascomycota</taxon>
        <taxon>Pezizomycotina</taxon>
        <taxon>Sordariomycetes</taxon>
        <taxon>Xylariomycetidae</taxon>
        <taxon>Xylariales</taxon>
        <taxon>Hypoxylaceae</taxon>
        <taxon>Hypoxylon</taxon>
    </lineage>
</organism>
<evidence type="ECO:0000313" key="1">
    <source>
        <dbReference type="EMBL" id="KAI6085694.1"/>
    </source>
</evidence>
<sequence length="405" mass="47102">MGVELETLVGKTSQLGLTGTSEDAIRPTTKTENDPLPAEDLEKIIRRLIVLEGEIESVLAQLRHGLSPDDPSQLPFNQLRLRTQKLSSLTRKYDGVVKDLEKATENRVRKLLSYGHGQFKELLSYFNTDIKDIALNALRTSAEDSQSLNNRIAAKWYEEVTKSSGMLNIDGYFNHQDDSALGGPYDSDYESEQYYEHENRLDIDERYAKSYYLNRERIKQNTESSRERERLDWIGYWKGILRNWPTPTFFNPPTYSPSRQSHRPLYLFRVFDSHSRGRNDDDVVASQASQRQDHTSEGDIFSMEPTNARSMLHAHLTNEEFCGEEDNLVSWTTSLLFALQYAVYRQYKYKSDQNDIRICVVDTRMFPPGQFIQDRTLMQTFRIDTTDPYDFFSFRLSNEAYFNGE</sequence>
<protein>
    <submittedName>
        <fullName evidence="1">Uncharacterized protein</fullName>
    </submittedName>
</protein>
<dbReference type="Proteomes" id="UP001497680">
    <property type="component" value="Unassembled WGS sequence"/>
</dbReference>
<name>A0ACC0CZ59_9PEZI</name>
<accession>A0ACC0CZ59</accession>
<gene>
    <name evidence="1" type="ORF">F4821DRAFT_279075</name>
</gene>
<keyword evidence="2" id="KW-1185">Reference proteome</keyword>
<comment type="caution">
    <text evidence="1">The sequence shown here is derived from an EMBL/GenBank/DDBJ whole genome shotgun (WGS) entry which is preliminary data.</text>
</comment>
<evidence type="ECO:0000313" key="2">
    <source>
        <dbReference type="Proteomes" id="UP001497680"/>
    </source>
</evidence>
<reference evidence="1 2" key="1">
    <citation type="journal article" date="2022" name="New Phytol.">
        <title>Ecological generalism drives hyperdiversity of secondary metabolite gene clusters in xylarialean endophytes.</title>
        <authorList>
            <person name="Franco M.E.E."/>
            <person name="Wisecaver J.H."/>
            <person name="Arnold A.E."/>
            <person name="Ju Y.M."/>
            <person name="Slot J.C."/>
            <person name="Ahrendt S."/>
            <person name="Moore L.P."/>
            <person name="Eastman K.E."/>
            <person name="Scott K."/>
            <person name="Konkel Z."/>
            <person name="Mondo S.J."/>
            <person name="Kuo A."/>
            <person name="Hayes R.D."/>
            <person name="Haridas S."/>
            <person name="Andreopoulos B."/>
            <person name="Riley R."/>
            <person name="LaButti K."/>
            <person name="Pangilinan J."/>
            <person name="Lipzen A."/>
            <person name="Amirebrahimi M."/>
            <person name="Yan J."/>
            <person name="Adam C."/>
            <person name="Keymanesh K."/>
            <person name="Ng V."/>
            <person name="Louie K."/>
            <person name="Northen T."/>
            <person name="Drula E."/>
            <person name="Henrissat B."/>
            <person name="Hsieh H.M."/>
            <person name="Youens-Clark K."/>
            <person name="Lutzoni F."/>
            <person name="Miadlikowska J."/>
            <person name="Eastwood D.C."/>
            <person name="Hamelin R.C."/>
            <person name="Grigoriev I.V."/>
            <person name="U'Ren J.M."/>
        </authorList>
    </citation>
    <scope>NUCLEOTIDE SEQUENCE [LARGE SCALE GENOMIC DNA]</scope>
    <source>
        <strain evidence="1 2">ER1909</strain>
    </source>
</reference>